<dbReference type="InterPro" id="IPR036291">
    <property type="entry name" value="NAD(P)-bd_dom_sf"/>
</dbReference>
<dbReference type="InterPro" id="IPR037401">
    <property type="entry name" value="SnoaL-like"/>
</dbReference>
<dbReference type="OrthoDB" id="116343at2"/>
<dbReference type="PANTHER" id="PTHR43162:SF1">
    <property type="entry name" value="PRESTALK A DIFFERENTIATION PROTEIN A"/>
    <property type="match status" value="1"/>
</dbReference>
<proteinExistence type="predicted"/>
<dbReference type="SUPFAM" id="SSF51735">
    <property type="entry name" value="NAD(P)-binding Rossmann-fold domains"/>
    <property type="match status" value="1"/>
</dbReference>
<dbReference type="InterPro" id="IPR016040">
    <property type="entry name" value="NAD(P)-bd_dom"/>
</dbReference>
<dbReference type="AlphaFoldDB" id="A0A1H5PTA7"/>
<reference evidence="4" key="1">
    <citation type="submission" date="2016-10" db="EMBL/GenBank/DDBJ databases">
        <authorList>
            <person name="Varghese N."/>
            <person name="Submissions S."/>
        </authorList>
    </citation>
    <scope>NUCLEOTIDE SEQUENCE [LARGE SCALE GENOMIC DNA]</scope>
    <source>
        <strain evidence="4">DSM 45237</strain>
    </source>
</reference>
<gene>
    <name evidence="3" type="ORF">SAMN04488561_5701</name>
</gene>
<name>A0A1H5PTA7_9ACTN</name>
<dbReference type="Gene3D" id="3.90.25.10">
    <property type="entry name" value="UDP-galactose 4-epimerase, domain 1"/>
    <property type="match status" value="1"/>
</dbReference>
<dbReference type="SUPFAM" id="SSF54427">
    <property type="entry name" value="NTF2-like"/>
    <property type="match status" value="1"/>
</dbReference>
<organism evidence="3 4">
    <name type="scientific">Jiangella alba</name>
    <dbReference type="NCBI Taxonomy" id="561176"/>
    <lineage>
        <taxon>Bacteria</taxon>
        <taxon>Bacillati</taxon>
        <taxon>Actinomycetota</taxon>
        <taxon>Actinomycetes</taxon>
        <taxon>Jiangellales</taxon>
        <taxon>Jiangellaceae</taxon>
        <taxon>Jiangella</taxon>
    </lineage>
</organism>
<dbReference type="Gene3D" id="3.40.50.720">
    <property type="entry name" value="NAD(P)-binding Rossmann-like Domain"/>
    <property type="match status" value="1"/>
</dbReference>
<dbReference type="EMBL" id="FNUC01000004">
    <property type="protein sequence ID" value="SEF17102.1"/>
    <property type="molecule type" value="Genomic_DNA"/>
</dbReference>
<dbReference type="Proteomes" id="UP000181980">
    <property type="component" value="Unassembled WGS sequence"/>
</dbReference>
<dbReference type="Gene3D" id="3.10.450.50">
    <property type="match status" value="1"/>
</dbReference>
<feature type="domain" description="SnoaL-like" evidence="1">
    <location>
        <begin position="296"/>
        <end position="401"/>
    </location>
</feature>
<dbReference type="InterPro" id="IPR051604">
    <property type="entry name" value="Ergot_Alk_Oxidoreductase"/>
</dbReference>
<accession>A0A1H5PTA7</accession>
<dbReference type="Pfam" id="PF13460">
    <property type="entry name" value="NAD_binding_10"/>
    <property type="match status" value="1"/>
</dbReference>
<dbReference type="STRING" id="561176.SAMN04488561_5701"/>
<evidence type="ECO:0000259" key="2">
    <source>
        <dbReference type="Pfam" id="PF13460"/>
    </source>
</evidence>
<protein>
    <submittedName>
        <fullName evidence="3">Uncharacterized conserved protein YbjT, contains NAD(P)-binding and DUF2867 domains</fullName>
    </submittedName>
</protein>
<dbReference type="PANTHER" id="PTHR43162">
    <property type="match status" value="1"/>
</dbReference>
<feature type="domain" description="NAD(P)-binding" evidence="2">
    <location>
        <begin position="12"/>
        <end position="185"/>
    </location>
</feature>
<dbReference type="InterPro" id="IPR032710">
    <property type="entry name" value="NTF2-like_dom_sf"/>
</dbReference>
<evidence type="ECO:0000259" key="1">
    <source>
        <dbReference type="Pfam" id="PF12680"/>
    </source>
</evidence>
<evidence type="ECO:0000313" key="4">
    <source>
        <dbReference type="Proteomes" id="UP000181980"/>
    </source>
</evidence>
<dbReference type="Pfam" id="PF12680">
    <property type="entry name" value="SnoaL_2"/>
    <property type="match status" value="1"/>
</dbReference>
<sequence length="414" mass="44507">MSITNPLTLVIGATGNVGRHVVRTLAGRGLPVRALARDPERARATLPAGVDVAAGDLTRPETLAPALDGVGRVFLLWPSFDPDHLPAVAAALATAPRHVVYLSAMNVSDDRPAAENGIWGAVEDALRHSGVRWTMLRAGGFASNTLDWAAQAHTGVIRAPYGRAGRSLIHERDLADVAVVALTDPDRHAGAVHLLTGPETITQAEQARQIGEAIGRPVRWDEQPPDEALAELAERFGDAEFAAAGLAYWATLADQPEPVVDTVEQLTGRPARRFRDWAADHAADFLPAAGVRSVADQYVALMRAGRLYALDALMSPDLVRVAPMETGGEPVERRGMAEVVENADRLLADVEIHAVDVDGPFLATGRFAVRFRFDQTHTPTGARTSTTKLSLYTVADGRIVREEVFYYDAPQAVQ</sequence>
<keyword evidence="4" id="KW-1185">Reference proteome</keyword>
<evidence type="ECO:0000313" key="3">
    <source>
        <dbReference type="EMBL" id="SEF17102.1"/>
    </source>
</evidence>